<sequence length="2132" mass="241124">MSQMSSRSGSSRRKPAQVSRAVFENSSDEDDAGNGKKENGDSQSEEDILEELPEGTVVVNPEPVEEKNPTFKGPEFVSGKRKSTGIVDASGLMARVTCTACHKQINTNKKGSARRHPLLKVLICKRCRTYYDSGPIQKDKDGLDEQCRWCGEGGRLFGCDFCHNAFCRSCIIHNLGRSELMRVQNDDKWKCYVCNSKALRPQRHECEAVLEQIKKEDQKAKNALEREKEREKNKDKKDIPSSKNTPSSKSSDTAKNTPSSKSSDTVKNPPSSKSSDTKQSIVKSTGGKIAPGINPKVEVVVVGPKVPIAIQPKPMPKNMPSQQKPLGPAQQQLKNLLCMPSVPQQNALQQAPVHRMMKQQLPMSNPVMGRVGFVSSLDPVLITLPMLIEEFKKNITPTTIPQVLAKLMSITNSLTLLMSSIKMNIMDNHISSPRFESVNAMSLQSRKTAVDCLVSGLELFLQELQITTVGEYVPPPQEKSDFKGANGSAADVSTSNNSGNANDSEPEVVEIESPTKPMPDINDQIIVESDSEEEVVPVNMDVSQKVDVTKENDEKKSETDKEMEEKPTEDKSSDDEGMEVEDTTSKDEEDRTSKDDKDTTAKADKDTTAKADEDTTSKDEVKEKLDKKSKEKSPKKQLNTGTESPKKPKKSSDEKEGNDNVDSENTEAQLELLKELADELIKNGKKTDSESDEENTECEDEDDTSNCQNKEQSDEDKTENVVEEKEKNDDRKSESSKVKKGRDNKKKNVKDDEKDKQKSENEEEDNQNKPVSSASSNDESDSDSENSDESGPAARRRLRKRKAKKEDEKSEKKGKGSLKIRLRLPTRSKSQQKEEKKGERRSSRSKTAEESQDSDDKDSRSKGKDKKKGVESESDNFDSDLEDEIDKLAKDPKVQKKKKKSEKEEEEEVKPKKGNKKGIKEEENKKSKGKEEEKGDSDSSEGTDNYDPGEAAEEEEEEEEPMDTVDPPPDLSDKGNSSTEVEGSDEDSDDSSDSEVIINSPKKKKGGKTGSKKTKKSESSDSDAPKKKKPLRTKLLDAKLSESDDSDFQVSKKGKGKKRKAKTDSSEEDESTEEDSDAKKKGRGKRSAVSKQKEKGKKGKQKRRRIKIASESSDEKMSTEGEEEMKKEKKKKKKKKKGSSSEEDGSDDDEDEDGEGSPSKGRKKIRKIKSDKKLTDSTRKAVKAEQERRKRITEKQKEFNNVVVEDDPSSPTKCPITKQLVLEYDKETKEPLIEVDKRLITKLKPHQVEAAQFMWDCTIESVERTKKEKGAGCILAHCMGLGKTLSVITFLHTVMNHSDLTGIKKALVVGPLNTVLNWQNEFETWLSGEMGEEFYEVFEISSVKQNVARADVLKHWHKNGGVMIIGYEMFRNLTQGNHCRSKKLKQIFRETLVDPGPDICVCDEGHILKNDASAISKAMNQIVTLKRIVLTGTPLQNNLVEYHCMVNFVKPNLLGTRKEFCNRFVNPIVNGQCTDSSSHDVRLMKRRAHIIHEKLAGCVQRKDYSALTKFLSPKYEYVISVRLSKVQIELYQKYLDKTGSANNVMGKGAKLFSDYQALMRIWTHPWVLKMDEVRQEKKAKWDDEDSFVDDDGSMSEDESVSEPSKCSSSESDVVAISDNSSDEDDKPRKSRGNREAGSSKDSDEVVVNSKGEVVKKWTTRSRGGEGTEWEGIIKAAEEEQEEERPLTTDWWADYVTEEDATRIELSGKLSLLFEILRMSEEIGDKVLVFSQSLLSLDLIEDFLENIDKKHQEEIEEKEKKRKEKEEEENKNKEDENVFGKQWTKGADYLRMDGSTSAQHRKALAESFNNPENYRARLFIISTKAGGLGINLVAANRVIIFDASWNPSNDVQSVFRVYRFGQNKPVYIYRFLAQGTMEEKIYERQVTKQSLSQRVVDEHQIERHFTSHDLQVLYTFKPDRLDDPNREEKPTPELPKDHMLAEMLQSHKEWICCYHKHDSLLENQISEELTEEERQAAWKEFEEEKQGIANNVRQQIMGMNNFQGMAGAMGPNINMNMLMQQGGLRLPAMGGMPGSNMPFNQQNLLQLVQDMKTRFPNLPEDQLTARVQGVIRHIITSQYMQQQEMQKRQLEQREMQHQQQLHQIQAQIQRQQQQLNAHQRMGSNFDQQPNNRR</sequence>
<dbReference type="Gene3D" id="3.40.50.300">
    <property type="entry name" value="P-loop containing nucleotide triphosphate hydrolases"/>
    <property type="match status" value="2"/>
</dbReference>
<evidence type="ECO:0000259" key="23">
    <source>
        <dbReference type="PROSITE" id="PS51192"/>
    </source>
</evidence>
<feature type="compositionally biased region" description="Basic and acidic residues" evidence="22">
    <location>
        <begin position="804"/>
        <end position="814"/>
    </location>
</feature>
<evidence type="ECO:0000256" key="19">
    <source>
        <dbReference type="ARBA" id="ARBA00031106"/>
    </source>
</evidence>
<feature type="compositionally biased region" description="Basic residues" evidence="22">
    <location>
        <begin position="1160"/>
        <end position="1170"/>
    </location>
</feature>
<evidence type="ECO:0000256" key="2">
    <source>
        <dbReference type="ARBA" id="ARBA00004574"/>
    </source>
</evidence>
<feature type="compositionally biased region" description="Basic and acidic residues" evidence="22">
    <location>
        <begin position="718"/>
        <end position="737"/>
    </location>
</feature>
<feature type="compositionally biased region" description="Basic residues" evidence="22">
    <location>
        <begin position="815"/>
        <end position="826"/>
    </location>
</feature>
<keyword evidence="7" id="KW-0479">Metal-binding</keyword>
<feature type="compositionally biased region" description="Acidic residues" evidence="22">
    <location>
        <begin position="982"/>
        <end position="993"/>
    </location>
</feature>
<keyword evidence="9" id="KW-0227">DNA damage</keyword>
<feature type="compositionally biased region" description="Basic and acidic residues" evidence="22">
    <location>
        <begin position="1113"/>
        <end position="1127"/>
    </location>
</feature>
<dbReference type="PROSITE" id="PS51194">
    <property type="entry name" value="HELICASE_CTER"/>
    <property type="match status" value="1"/>
</dbReference>
<evidence type="ECO:0000256" key="9">
    <source>
        <dbReference type="ARBA" id="ARBA00022763"/>
    </source>
</evidence>
<keyword evidence="5" id="KW-0158">Chromosome</keyword>
<dbReference type="InterPro" id="IPR013083">
    <property type="entry name" value="Znf_RING/FYVE/PHD"/>
</dbReference>
<dbReference type="SMART" id="SM00487">
    <property type="entry name" value="DEXDc"/>
    <property type="match status" value="1"/>
</dbReference>
<feature type="region of interest" description="Disordered" evidence="22">
    <location>
        <begin position="2106"/>
        <end position="2132"/>
    </location>
</feature>
<dbReference type="PROSITE" id="PS51192">
    <property type="entry name" value="HELICASE_ATP_BIND_1"/>
    <property type="match status" value="1"/>
</dbReference>
<evidence type="ECO:0000256" key="10">
    <source>
        <dbReference type="ARBA" id="ARBA00022771"/>
    </source>
</evidence>
<dbReference type="GO" id="GO:0003677">
    <property type="term" value="F:DNA binding"/>
    <property type="evidence" value="ECO:0007669"/>
    <property type="project" value="UniProtKB-KW"/>
</dbReference>
<dbReference type="Gene3D" id="1.20.120.850">
    <property type="entry name" value="SWI2/SNF2 ATPases, N-terminal domain"/>
    <property type="match status" value="1"/>
</dbReference>
<dbReference type="InterPro" id="IPR025766">
    <property type="entry name" value="ADD"/>
</dbReference>
<dbReference type="Pfam" id="PF00271">
    <property type="entry name" value="Helicase_C"/>
    <property type="match status" value="1"/>
</dbReference>
<feature type="compositionally biased region" description="Basic and acidic residues" evidence="22">
    <location>
        <begin position="918"/>
        <end position="937"/>
    </location>
</feature>
<feature type="compositionally biased region" description="Basic and acidic residues" evidence="22">
    <location>
        <begin position="217"/>
        <end position="240"/>
    </location>
</feature>
<feature type="compositionally biased region" description="Basic and acidic residues" evidence="22">
    <location>
        <begin position="749"/>
        <end position="760"/>
    </location>
</feature>
<dbReference type="GO" id="GO:0003678">
    <property type="term" value="F:DNA helicase activity"/>
    <property type="evidence" value="ECO:0007669"/>
    <property type="project" value="UniProtKB-EC"/>
</dbReference>
<dbReference type="PANTHER" id="PTHR45797:SF3">
    <property type="entry name" value="TRANSCRIPTIONAL REGULATOR ATRX HOMOLOG"/>
    <property type="match status" value="1"/>
</dbReference>
<dbReference type="InterPro" id="IPR001650">
    <property type="entry name" value="Helicase_C-like"/>
</dbReference>
<feature type="domain" description="Helicase C-terminal" evidence="24">
    <location>
        <begin position="1714"/>
        <end position="1908"/>
    </location>
</feature>
<dbReference type="GO" id="GO:0006281">
    <property type="term" value="P:DNA repair"/>
    <property type="evidence" value="ECO:0007669"/>
    <property type="project" value="UniProtKB-KW"/>
</dbReference>
<evidence type="ECO:0000256" key="4">
    <source>
        <dbReference type="ARBA" id="ARBA00012551"/>
    </source>
</evidence>
<evidence type="ECO:0000256" key="11">
    <source>
        <dbReference type="ARBA" id="ARBA00022801"/>
    </source>
</evidence>
<dbReference type="PROSITE" id="PS51533">
    <property type="entry name" value="ADD"/>
    <property type="match status" value="1"/>
</dbReference>
<evidence type="ECO:0000256" key="15">
    <source>
        <dbReference type="ARBA" id="ARBA00022895"/>
    </source>
</evidence>
<dbReference type="SUPFAM" id="SSF57903">
    <property type="entry name" value="FYVE/PHD zinc finger"/>
    <property type="match status" value="1"/>
</dbReference>
<feature type="region of interest" description="Disordered" evidence="22">
    <location>
        <begin position="1753"/>
        <end position="1776"/>
    </location>
</feature>
<feature type="region of interest" description="Disordered" evidence="22">
    <location>
        <begin position="217"/>
        <end position="289"/>
    </location>
</feature>
<dbReference type="FunFam" id="3.40.50.10810:FF:000011">
    <property type="entry name" value="Transcriptional regulator ATRX homolog"/>
    <property type="match status" value="1"/>
</dbReference>
<feature type="compositionally biased region" description="Basic residues" evidence="22">
    <location>
        <begin position="1001"/>
        <end position="1015"/>
    </location>
</feature>
<dbReference type="InterPro" id="IPR014001">
    <property type="entry name" value="Helicase_ATP-bd"/>
</dbReference>
<dbReference type="InterPro" id="IPR041430">
    <property type="entry name" value="ADD_ATRX"/>
</dbReference>
<evidence type="ECO:0000256" key="14">
    <source>
        <dbReference type="ARBA" id="ARBA00022840"/>
    </source>
</evidence>
<dbReference type="GO" id="GO:0005524">
    <property type="term" value="F:ATP binding"/>
    <property type="evidence" value="ECO:0007669"/>
    <property type="project" value="UniProtKB-KW"/>
</dbReference>
<evidence type="ECO:0000256" key="22">
    <source>
        <dbReference type="SAM" id="MobiDB-lite"/>
    </source>
</evidence>
<evidence type="ECO:0000256" key="13">
    <source>
        <dbReference type="ARBA" id="ARBA00022833"/>
    </source>
</evidence>
<evidence type="ECO:0000259" key="25">
    <source>
        <dbReference type="PROSITE" id="PS51533"/>
    </source>
</evidence>
<dbReference type="GO" id="GO:0016887">
    <property type="term" value="F:ATP hydrolysis activity"/>
    <property type="evidence" value="ECO:0007669"/>
    <property type="project" value="InterPro"/>
</dbReference>
<evidence type="ECO:0000259" key="24">
    <source>
        <dbReference type="PROSITE" id="PS51194"/>
    </source>
</evidence>
<dbReference type="Pfam" id="PF17981">
    <property type="entry name" value="ADD_ATRX"/>
    <property type="match status" value="1"/>
</dbReference>
<keyword evidence="8" id="KW-0547">Nucleotide-binding</keyword>
<dbReference type="Proteomes" id="UP000242188">
    <property type="component" value="Unassembled WGS sequence"/>
</dbReference>
<feature type="compositionally biased region" description="Polar residues" evidence="22">
    <location>
        <begin position="253"/>
        <end position="283"/>
    </location>
</feature>
<dbReference type="Gene3D" id="3.30.40.10">
    <property type="entry name" value="Zinc/RING finger domain, C3HC4 (zinc finger)"/>
    <property type="match status" value="1"/>
</dbReference>
<feature type="region of interest" description="Disordered" evidence="22">
    <location>
        <begin position="1579"/>
        <end position="1646"/>
    </location>
</feature>
<feature type="compositionally biased region" description="Basic and acidic residues" evidence="22">
    <location>
        <begin position="644"/>
        <end position="658"/>
    </location>
</feature>
<feature type="domain" description="PHD-type" evidence="25">
    <location>
        <begin position="86"/>
        <end position="222"/>
    </location>
</feature>
<feature type="compositionally biased region" description="Low complexity" evidence="22">
    <location>
        <begin position="241"/>
        <end position="251"/>
    </location>
</feature>
<dbReference type="Gene3D" id="3.40.50.10810">
    <property type="entry name" value="Tandem AAA-ATPase domain"/>
    <property type="match status" value="1"/>
</dbReference>
<dbReference type="Pfam" id="PF00176">
    <property type="entry name" value="SNF2-rel_dom"/>
    <property type="match status" value="1"/>
</dbReference>
<reference evidence="26 27" key="1">
    <citation type="journal article" date="2017" name="Nat. Ecol. Evol.">
        <title>Scallop genome provides insights into evolution of bilaterian karyotype and development.</title>
        <authorList>
            <person name="Wang S."/>
            <person name="Zhang J."/>
            <person name="Jiao W."/>
            <person name="Li J."/>
            <person name="Xun X."/>
            <person name="Sun Y."/>
            <person name="Guo X."/>
            <person name="Huan P."/>
            <person name="Dong B."/>
            <person name="Zhang L."/>
            <person name="Hu X."/>
            <person name="Sun X."/>
            <person name="Wang J."/>
            <person name="Zhao C."/>
            <person name="Wang Y."/>
            <person name="Wang D."/>
            <person name="Huang X."/>
            <person name="Wang R."/>
            <person name="Lv J."/>
            <person name="Li Y."/>
            <person name="Zhang Z."/>
            <person name="Liu B."/>
            <person name="Lu W."/>
            <person name="Hui Y."/>
            <person name="Liang J."/>
            <person name="Zhou Z."/>
            <person name="Hou R."/>
            <person name="Li X."/>
            <person name="Liu Y."/>
            <person name="Li H."/>
            <person name="Ning X."/>
            <person name="Lin Y."/>
            <person name="Zhao L."/>
            <person name="Xing Q."/>
            <person name="Dou J."/>
            <person name="Li Y."/>
            <person name="Mao J."/>
            <person name="Guo H."/>
            <person name="Dou H."/>
            <person name="Li T."/>
            <person name="Mu C."/>
            <person name="Jiang W."/>
            <person name="Fu Q."/>
            <person name="Fu X."/>
            <person name="Miao Y."/>
            <person name="Liu J."/>
            <person name="Yu Q."/>
            <person name="Li R."/>
            <person name="Liao H."/>
            <person name="Li X."/>
            <person name="Kong Y."/>
            <person name="Jiang Z."/>
            <person name="Chourrout D."/>
            <person name="Li R."/>
            <person name="Bao Z."/>
        </authorList>
    </citation>
    <scope>NUCLEOTIDE SEQUENCE [LARGE SCALE GENOMIC DNA]</scope>
    <source>
        <strain evidence="26 27">PY_sf001</strain>
    </source>
</reference>
<dbReference type="InterPro" id="IPR044574">
    <property type="entry name" value="ARIP4-like"/>
</dbReference>
<feature type="region of interest" description="Disordered" evidence="22">
    <location>
        <begin position="475"/>
        <end position="1193"/>
    </location>
</feature>
<dbReference type="SUPFAM" id="SSF52540">
    <property type="entry name" value="P-loop containing nucleoside triphosphate hydrolases"/>
    <property type="match status" value="2"/>
</dbReference>
<keyword evidence="16" id="KW-0238">DNA-binding</keyword>
<feature type="compositionally biased region" description="Polar residues" evidence="22">
    <location>
        <begin position="2121"/>
        <end position="2132"/>
    </location>
</feature>
<feature type="compositionally biased region" description="Basic residues" evidence="22">
    <location>
        <begin position="1128"/>
        <end position="1138"/>
    </location>
</feature>
<evidence type="ECO:0000256" key="1">
    <source>
        <dbReference type="ARBA" id="ARBA00004123"/>
    </source>
</evidence>
<evidence type="ECO:0000256" key="17">
    <source>
        <dbReference type="ARBA" id="ARBA00023204"/>
    </source>
</evidence>
<feature type="compositionally biased region" description="Acidic residues" evidence="22">
    <location>
        <begin position="572"/>
        <end position="582"/>
    </location>
</feature>
<keyword evidence="18" id="KW-0539">Nucleus</keyword>
<dbReference type="InterPro" id="IPR000330">
    <property type="entry name" value="SNF2_N"/>
</dbReference>
<dbReference type="GO" id="GO:0005634">
    <property type="term" value="C:nucleus"/>
    <property type="evidence" value="ECO:0007669"/>
    <property type="project" value="UniProtKB-SubCell"/>
</dbReference>
<feature type="compositionally biased region" description="Acidic residues" evidence="22">
    <location>
        <begin position="872"/>
        <end position="885"/>
    </location>
</feature>
<evidence type="ECO:0000256" key="16">
    <source>
        <dbReference type="ARBA" id="ARBA00023125"/>
    </source>
</evidence>
<evidence type="ECO:0000256" key="12">
    <source>
        <dbReference type="ARBA" id="ARBA00022806"/>
    </source>
</evidence>
<dbReference type="EMBL" id="NEDP02004995">
    <property type="protein sequence ID" value="OWF43774.1"/>
    <property type="molecule type" value="Genomic_DNA"/>
</dbReference>
<comment type="catalytic activity">
    <reaction evidence="21">
        <text>ATP + H2O = ADP + phosphate + H(+)</text>
        <dbReference type="Rhea" id="RHEA:13065"/>
        <dbReference type="ChEBI" id="CHEBI:15377"/>
        <dbReference type="ChEBI" id="CHEBI:15378"/>
        <dbReference type="ChEBI" id="CHEBI:30616"/>
        <dbReference type="ChEBI" id="CHEBI:43474"/>
        <dbReference type="ChEBI" id="CHEBI:456216"/>
        <dbReference type="EC" id="3.6.4.12"/>
    </reaction>
</comment>
<dbReference type="InterPro" id="IPR038718">
    <property type="entry name" value="SNF2-like_sf"/>
</dbReference>
<keyword evidence="6" id="KW-0597">Phosphoprotein</keyword>
<dbReference type="InterPro" id="IPR027417">
    <property type="entry name" value="P-loop_NTPase"/>
</dbReference>
<evidence type="ECO:0000256" key="8">
    <source>
        <dbReference type="ARBA" id="ARBA00022741"/>
    </source>
</evidence>
<feature type="compositionally biased region" description="Polar residues" evidence="22">
    <location>
        <begin position="491"/>
        <end position="503"/>
    </location>
</feature>
<feature type="compositionally biased region" description="Acidic residues" evidence="22">
    <location>
        <begin position="690"/>
        <end position="704"/>
    </location>
</feature>
<protein>
    <recommendedName>
        <fullName evidence="4">DNA helicase</fullName>
        <ecNumber evidence="4">3.6.4.12</ecNumber>
    </recommendedName>
    <alternativeName>
        <fullName evidence="19">ATP-dependent helicase ATRX</fullName>
    </alternativeName>
    <alternativeName>
        <fullName evidence="20">X-linked nuclear protein</fullName>
    </alternativeName>
</protein>
<feature type="domain" description="Helicase ATP-binding" evidence="23">
    <location>
        <begin position="1264"/>
        <end position="1452"/>
    </location>
</feature>
<dbReference type="PANTHER" id="PTHR45797">
    <property type="entry name" value="RAD54-LIKE"/>
    <property type="match status" value="1"/>
</dbReference>
<feature type="compositionally biased region" description="Acidic residues" evidence="22">
    <location>
        <begin position="950"/>
        <end position="963"/>
    </location>
</feature>
<name>A0A210Q4V9_MIZYE</name>
<keyword evidence="15" id="KW-0779">Telomere</keyword>
<dbReference type="InterPro" id="IPR049730">
    <property type="entry name" value="SNF2/RAD54-like_C"/>
</dbReference>
<accession>A0A210Q4V9</accession>
<evidence type="ECO:0000256" key="6">
    <source>
        <dbReference type="ARBA" id="ARBA00022553"/>
    </source>
</evidence>
<evidence type="ECO:0000313" key="26">
    <source>
        <dbReference type="EMBL" id="OWF43774.1"/>
    </source>
</evidence>
<keyword evidence="14" id="KW-0067">ATP-binding</keyword>
<dbReference type="EC" id="3.6.4.12" evidence="4"/>
<feature type="compositionally biased region" description="Low complexity" evidence="22">
    <location>
        <begin position="2106"/>
        <end position="2120"/>
    </location>
</feature>
<dbReference type="GO" id="GO:0000781">
    <property type="term" value="C:chromosome, telomeric region"/>
    <property type="evidence" value="ECO:0007669"/>
    <property type="project" value="UniProtKB-SubCell"/>
</dbReference>
<feature type="region of interest" description="Disordered" evidence="22">
    <location>
        <begin position="1"/>
        <end position="55"/>
    </location>
</feature>
<comment type="subcellular location">
    <subcellularLocation>
        <location evidence="2">Chromosome</location>
        <location evidence="2">Telomere</location>
    </subcellularLocation>
    <subcellularLocation>
        <location evidence="1">Nucleus</location>
    </subcellularLocation>
</comment>
<evidence type="ECO:0000256" key="20">
    <source>
        <dbReference type="ARBA" id="ARBA00043074"/>
    </source>
</evidence>
<keyword evidence="12" id="KW-0347">Helicase</keyword>
<proteinExistence type="inferred from homology"/>
<feature type="compositionally biased region" description="Basic and acidic residues" evidence="22">
    <location>
        <begin position="1016"/>
        <end position="1025"/>
    </location>
</feature>
<dbReference type="GO" id="GO:0140719">
    <property type="term" value="P:constitutive heterochromatin formation"/>
    <property type="evidence" value="ECO:0007669"/>
    <property type="project" value="UniProtKB-ARBA"/>
</dbReference>
<feature type="compositionally biased region" description="Basic residues" evidence="22">
    <location>
        <begin position="1080"/>
        <end position="1107"/>
    </location>
</feature>
<keyword evidence="17" id="KW-0234">DNA repair</keyword>
<evidence type="ECO:0000256" key="18">
    <source>
        <dbReference type="ARBA" id="ARBA00023242"/>
    </source>
</evidence>
<feature type="compositionally biased region" description="Acidic residues" evidence="22">
    <location>
        <begin position="43"/>
        <end position="53"/>
    </location>
</feature>
<dbReference type="CDD" id="cd11726">
    <property type="entry name" value="ADDz_ATRX"/>
    <property type="match status" value="1"/>
</dbReference>
<feature type="compositionally biased region" description="Basic and acidic residues" evidence="22">
    <location>
        <begin position="583"/>
        <end position="634"/>
    </location>
</feature>
<keyword evidence="13" id="KW-0862">Zinc</keyword>
<evidence type="ECO:0000256" key="21">
    <source>
        <dbReference type="ARBA" id="ARBA00047995"/>
    </source>
</evidence>
<feature type="compositionally biased region" description="Basic and acidic residues" evidence="22">
    <location>
        <begin position="672"/>
        <end position="689"/>
    </location>
</feature>
<feature type="compositionally biased region" description="Basic and acidic residues" evidence="22">
    <location>
        <begin position="1632"/>
        <end position="1643"/>
    </location>
</feature>
<dbReference type="InterPro" id="IPR011011">
    <property type="entry name" value="Znf_FYVE_PHD"/>
</dbReference>
<feature type="compositionally biased region" description="Basic and acidic residues" evidence="22">
    <location>
        <begin position="831"/>
        <end position="849"/>
    </location>
</feature>
<dbReference type="GO" id="GO:0008270">
    <property type="term" value="F:zinc ion binding"/>
    <property type="evidence" value="ECO:0007669"/>
    <property type="project" value="UniProtKB-KW"/>
</dbReference>
<keyword evidence="11" id="KW-0378">Hydrolase</keyword>
<evidence type="ECO:0000256" key="5">
    <source>
        <dbReference type="ARBA" id="ARBA00022454"/>
    </source>
</evidence>
<evidence type="ECO:0000256" key="3">
    <source>
        <dbReference type="ARBA" id="ARBA00007025"/>
    </source>
</evidence>
<dbReference type="OrthoDB" id="2020972at2759"/>
<feature type="compositionally biased region" description="Basic residues" evidence="22">
    <location>
        <begin position="1052"/>
        <end position="1061"/>
    </location>
</feature>
<feature type="compositionally biased region" description="Basic and acidic residues" evidence="22">
    <location>
        <begin position="1171"/>
        <end position="1193"/>
    </location>
</feature>
<dbReference type="STRING" id="6573.A0A210Q4V9"/>
<keyword evidence="10" id="KW-0863">Zinc-finger</keyword>
<feature type="compositionally biased region" description="Basic residues" evidence="22">
    <location>
        <begin position="794"/>
        <end position="803"/>
    </location>
</feature>
<feature type="compositionally biased region" description="Acidic residues" evidence="22">
    <location>
        <begin position="1066"/>
        <end position="1076"/>
    </location>
</feature>
<comment type="similarity">
    <text evidence="3">Belongs to the SNF2/RAD54 helicase family.</text>
</comment>
<evidence type="ECO:0000313" key="27">
    <source>
        <dbReference type="Proteomes" id="UP000242188"/>
    </source>
</evidence>
<feature type="compositionally biased region" description="Basic residues" evidence="22">
    <location>
        <begin position="738"/>
        <end position="748"/>
    </location>
</feature>
<feature type="compositionally biased region" description="Acidic residues" evidence="22">
    <location>
        <begin position="1582"/>
        <end position="1600"/>
    </location>
</feature>
<gene>
    <name evidence="26" type="ORF">KP79_PYT12636</name>
</gene>
<organism evidence="26 27">
    <name type="scientific">Mizuhopecten yessoensis</name>
    <name type="common">Japanese scallop</name>
    <name type="synonym">Patinopecten yessoensis</name>
    <dbReference type="NCBI Taxonomy" id="6573"/>
    <lineage>
        <taxon>Eukaryota</taxon>
        <taxon>Metazoa</taxon>
        <taxon>Spiralia</taxon>
        <taxon>Lophotrochozoa</taxon>
        <taxon>Mollusca</taxon>
        <taxon>Bivalvia</taxon>
        <taxon>Autobranchia</taxon>
        <taxon>Pteriomorphia</taxon>
        <taxon>Pectinida</taxon>
        <taxon>Pectinoidea</taxon>
        <taxon>Pectinidae</taxon>
        <taxon>Mizuhopecten</taxon>
    </lineage>
</organism>
<dbReference type="SMART" id="SM00490">
    <property type="entry name" value="HELICc"/>
    <property type="match status" value="1"/>
</dbReference>
<dbReference type="CDD" id="cd18793">
    <property type="entry name" value="SF2_C_SNF"/>
    <property type="match status" value="1"/>
</dbReference>
<comment type="caution">
    <text evidence="26">The sequence shown here is derived from an EMBL/GenBank/DDBJ whole genome shotgun (WGS) entry which is preliminary data.</text>
</comment>
<evidence type="ECO:0000256" key="7">
    <source>
        <dbReference type="ARBA" id="ARBA00022723"/>
    </source>
</evidence>
<feature type="compositionally biased region" description="Acidic residues" evidence="22">
    <location>
        <begin position="1141"/>
        <end position="1155"/>
    </location>
</feature>
<feature type="compositionally biased region" description="Acidic residues" evidence="22">
    <location>
        <begin position="778"/>
        <end position="788"/>
    </location>
</feature>
<feature type="compositionally biased region" description="Basic and acidic residues" evidence="22">
    <location>
        <begin position="547"/>
        <end position="571"/>
    </location>
</feature>
<feature type="compositionally biased region" description="Low complexity" evidence="22">
    <location>
        <begin position="1601"/>
        <end position="1614"/>
    </location>
</feature>
<keyword evidence="27" id="KW-1185">Reference proteome</keyword>